<dbReference type="AlphaFoldDB" id="A0A512TPD9"/>
<evidence type="ECO:0000313" key="3">
    <source>
        <dbReference type="Proteomes" id="UP000321089"/>
    </source>
</evidence>
<name>A0A512TPD9_CLOBU</name>
<proteinExistence type="predicted"/>
<sequence length="84" mass="9564">MSKEYNCRIEVREAAIAVITEKGENSFTPTEIIDYLRNKGTIYSESTIRTHIISRCCKNAPANHGSRYEDFERTDTGSYKVLGI</sequence>
<gene>
    <name evidence="2" type="ORF">CBU02nite_26030</name>
</gene>
<organism evidence="2 3">
    <name type="scientific">Clostridium butyricum</name>
    <dbReference type="NCBI Taxonomy" id="1492"/>
    <lineage>
        <taxon>Bacteria</taxon>
        <taxon>Bacillati</taxon>
        <taxon>Bacillota</taxon>
        <taxon>Clostridia</taxon>
        <taxon>Eubacteriales</taxon>
        <taxon>Clostridiaceae</taxon>
        <taxon>Clostridium</taxon>
    </lineage>
</organism>
<dbReference type="Proteomes" id="UP000321089">
    <property type="component" value="Unassembled WGS sequence"/>
</dbReference>
<comment type="caution">
    <text evidence="2">The sequence shown here is derived from an EMBL/GenBank/DDBJ whole genome shotgun (WGS) entry which is preliminary data.</text>
</comment>
<feature type="domain" description="DUF7669" evidence="1">
    <location>
        <begin position="11"/>
        <end position="80"/>
    </location>
</feature>
<dbReference type="Pfam" id="PF24706">
    <property type="entry name" value="DUF7669"/>
    <property type="match status" value="1"/>
</dbReference>
<dbReference type="EMBL" id="BKBC01000040">
    <property type="protein sequence ID" value="GEQ22097.1"/>
    <property type="molecule type" value="Genomic_DNA"/>
</dbReference>
<protein>
    <recommendedName>
        <fullName evidence="1">DUF7669 domain-containing protein</fullName>
    </recommendedName>
</protein>
<dbReference type="InterPro" id="IPR056086">
    <property type="entry name" value="DUF7669"/>
</dbReference>
<evidence type="ECO:0000259" key="1">
    <source>
        <dbReference type="Pfam" id="PF24706"/>
    </source>
</evidence>
<accession>A0A512TPD9</accession>
<evidence type="ECO:0000313" key="2">
    <source>
        <dbReference type="EMBL" id="GEQ22097.1"/>
    </source>
</evidence>
<reference evidence="2 3" key="1">
    <citation type="submission" date="2019-07" db="EMBL/GenBank/DDBJ databases">
        <title>Whole genome shotgun sequence of Clostridium butyricum NBRC 3858.</title>
        <authorList>
            <person name="Hosoyama A."/>
            <person name="Uohara A."/>
            <person name="Ohji S."/>
            <person name="Ichikawa N."/>
        </authorList>
    </citation>
    <scope>NUCLEOTIDE SEQUENCE [LARGE SCALE GENOMIC DNA]</scope>
    <source>
        <strain evidence="2 3">NBRC 3858</strain>
    </source>
</reference>
<dbReference type="RefSeq" id="WP_146868761.1">
    <property type="nucleotide sequence ID" value="NZ_BKBC01000040.1"/>
</dbReference>